<gene>
    <name evidence="3" type="ORF">Oscil6304_2115</name>
</gene>
<proteinExistence type="predicted"/>
<feature type="compositionally biased region" description="Gly residues" evidence="1">
    <location>
        <begin position="279"/>
        <end position="293"/>
    </location>
</feature>
<dbReference type="STRING" id="56110.Oscil6304_2115"/>
<dbReference type="eggNOG" id="COG1512">
    <property type="taxonomic scope" value="Bacteria"/>
</dbReference>
<dbReference type="EMBL" id="CP003607">
    <property type="protein sequence ID" value="AFY81779.1"/>
    <property type="molecule type" value="Genomic_DNA"/>
</dbReference>
<dbReference type="InterPro" id="IPR007621">
    <property type="entry name" value="TPM_dom"/>
</dbReference>
<dbReference type="Gene3D" id="3.10.310.50">
    <property type="match status" value="1"/>
</dbReference>
<reference evidence="3 4" key="1">
    <citation type="submission" date="2012-06" db="EMBL/GenBank/DDBJ databases">
        <title>Finished chromosome of genome of Oscillatoria acuminata PCC 6304.</title>
        <authorList>
            <consortium name="US DOE Joint Genome Institute"/>
            <person name="Gugger M."/>
            <person name="Coursin T."/>
            <person name="Rippka R."/>
            <person name="Tandeau De Marsac N."/>
            <person name="Huntemann M."/>
            <person name="Wei C.-L."/>
            <person name="Han J."/>
            <person name="Detter J.C."/>
            <person name="Han C."/>
            <person name="Tapia R."/>
            <person name="Davenport K."/>
            <person name="Daligault H."/>
            <person name="Erkkila T."/>
            <person name="Gu W."/>
            <person name="Munk A.C.C."/>
            <person name="Teshima H."/>
            <person name="Xu Y."/>
            <person name="Chain P."/>
            <person name="Chen A."/>
            <person name="Krypides N."/>
            <person name="Mavromatis K."/>
            <person name="Markowitz V."/>
            <person name="Szeto E."/>
            <person name="Ivanova N."/>
            <person name="Mikhailova N."/>
            <person name="Ovchinnikova G."/>
            <person name="Pagani I."/>
            <person name="Pati A."/>
            <person name="Goodwin L."/>
            <person name="Peters L."/>
            <person name="Pitluck S."/>
            <person name="Woyke T."/>
            <person name="Kerfeld C."/>
        </authorList>
    </citation>
    <scope>NUCLEOTIDE SEQUENCE [LARGE SCALE GENOMIC DNA]</scope>
    <source>
        <strain evidence="3 4">PCC 6304</strain>
    </source>
</reference>
<evidence type="ECO:0000313" key="4">
    <source>
        <dbReference type="Proteomes" id="UP000010367"/>
    </source>
</evidence>
<dbReference type="Pfam" id="PF04536">
    <property type="entry name" value="TPM_phosphatase"/>
    <property type="match status" value="1"/>
</dbReference>
<dbReference type="RefSeq" id="WP_015148423.1">
    <property type="nucleotide sequence ID" value="NC_019693.1"/>
</dbReference>
<protein>
    <submittedName>
        <fullName evidence="3">Beta-propeller domain-containing protein, methanol dehydrogenase</fullName>
    </submittedName>
</protein>
<evidence type="ECO:0000256" key="1">
    <source>
        <dbReference type="SAM" id="MobiDB-lite"/>
    </source>
</evidence>
<evidence type="ECO:0000313" key="3">
    <source>
        <dbReference type="EMBL" id="AFY81779.1"/>
    </source>
</evidence>
<feature type="compositionally biased region" description="Low complexity" evidence="1">
    <location>
        <begin position="247"/>
        <end position="278"/>
    </location>
</feature>
<dbReference type="KEGG" id="oac:Oscil6304_2115"/>
<dbReference type="PANTHER" id="PTHR30373">
    <property type="entry name" value="UPF0603 PROTEIN YGCG"/>
    <property type="match status" value="1"/>
</dbReference>
<dbReference type="InParanoid" id="K9TIE8"/>
<sequence>MFTLNPRIKRTVWGILLGFSLVLFPLLSHALTVQEVPNPQQQYGGWVTDMANILSPETENQLNRMISELESTTGAELAVVTVPTTAPSPSPKEFTTELFNHWGIGKAGRDNGVLFLTAVEERRVEVETGYGVEGVLPDAKVGNILRNQVTPRFREGDFEGGILAGTEALIAVIAANPPVLTPGIGPEPIAMDWTPFLVVGGGALATIAAGKAYQKSRRTFIEPIGRSRSKKLFHNPRRLYYERSRYSSSYNSSGSSSYDSSYSSSDSSSYSSSCDSSDFGGGSSGGGGAGEDW</sequence>
<feature type="region of interest" description="Disordered" evidence="1">
    <location>
        <begin position="247"/>
        <end position="293"/>
    </location>
</feature>
<feature type="domain" description="TPM" evidence="2">
    <location>
        <begin position="47"/>
        <end position="171"/>
    </location>
</feature>
<dbReference type="HOGENOM" id="CLU_035211_1_0_3"/>
<evidence type="ECO:0000259" key="2">
    <source>
        <dbReference type="Pfam" id="PF04536"/>
    </source>
</evidence>
<accession>K9TIE8</accession>
<dbReference type="AlphaFoldDB" id="K9TIE8"/>
<name>K9TIE8_9CYAN</name>
<dbReference type="Proteomes" id="UP000010367">
    <property type="component" value="Chromosome"/>
</dbReference>
<organism evidence="3 4">
    <name type="scientific">Oscillatoria acuminata PCC 6304</name>
    <dbReference type="NCBI Taxonomy" id="56110"/>
    <lineage>
        <taxon>Bacteria</taxon>
        <taxon>Bacillati</taxon>
        <taxon>Cyanobacteriota</taxon>
        <taxon>Cyanophyceae</taxon>
        <taxon>Oscillatoriophycideae</taxon>
        <taxon>Oscillatoriales</taxon>
        <taxon>Oscillatoriaceae</taxon>
        <taxon>Oscillatoria</taxon>
    </lineage>
</organism>
<dbReference type="PANTHER" id="PTHR30373:SF2">
    <property type="entry name" value="UPF0603 PROTEIN YGCG"/>
    <property type="match status" value="1"/>
</dbReference>
<keyword evidence="4" id="KW-1185">Reference proteome</keyword>
<dbReference type="PATRIC" id="fig|56110.3.peg.2530"/>
<dbReference type="OrthoDB" id="9810918at2"/>